<name>A0A1L3I5S5_9RHOB</name>
<accession>A0A1L3I5S5</accession>
<evidence type="ECO:0000256" key="6">
    <source>
        <dbReference type="ARBA" id="ARBA00050112"/>
    </source>
</evidence>
<comment type="cofactor">
    <cofactor evidence="7">
        <name>Zn(2+)</name>
        <dbReference type="ChEBI" id="CHEBI:29105"/>
    </cofactor>
    <text evidence="7">Binds 1 zinc ion per subunit.</text>
</comment>
<evidence type="ECO:0000256" key="4">
    <source>
        <dbReference type="ARBA" id="ARBA00022694"/>
    </source>
</evidence>
<comment type="caution">
    <text evidence="7">Lacks conserved residue(s) required for the propagation of feature annotation.</text>
</comment>
<dbReference type="PANTHER" id="PTHR46499">
    <property type="entry name" value="QUEUINE TRNA-RIBOSYLTRANSFERASE"/>
    <property type="match status" value="1"/>
</dbReference>
<comment type="function">
    <text evidence="7">Catalyzes the base-exchange of a guanine (G) residue with the queuine precursor 7-aminomethyl-7-deazaguanine (PreQ1) at position 34 (anticodon wobble position) in tRNAs with GU(N) anticodons (tRNA-Asp, -Asn, -His and -Tyr). Catalysis occurs through a double-displacement mechanism. The nucleophile active site attacks the C1' of nucleotide 34 to detach the guanine base from the RNA, forming a covalent enzyme-RNA intermediate. The proton acceptor active site deprotonates the incoming PreQ1, allowing a nucleophilic attack on the C1' of the ribose to form the product. After dissociation, two additional enzymatic reactions on the tRNA convert PreQ1 to queuine (Q), resulting in the hypermodified nucleoside queuosine (7-(((4,5-cis-dihydroxy-2-cyclopenten-1-yl)amino)methyl)-7-deazaguanosine).</text>
</comment>
<keyword evidence="10" id="KW-1185">Reference proteome</keyword>
<keyword evidence="3 7" id="KW-0808">Transferase</keyword>
<evidence type="ECO:0000313" key="9">
    <source>
        <dbReference type="EMBL" id="APG47453.1"/>
    </source>
</evidence>
<dbReference type="NCBIfam" id="TIGR00449">
    <property type="entry name" value="tgt_general"/>
    <property type="match status" value="1"/>
</dbReference>
<protein>
    <recommendedName>
        <fullName evidence="7">Queuine tRNA-ribosyltransferase</fullName>
        <ecNumber evidence="7">2.4.2.29</ecNumber>
    </recommendedName>
    <alternativeName>
        <fullName evidence="7">Guanine insertion enzyme</fullName>
    </alternativeName>
    <alternativeName>
        <fullName evidence="7">tRNA-guanine transglycosylase</fullName>
    </alternativeName>
</protein>
<dbReference type="GO" id="GO:0008479">
    <property type="term" value="F:tRNA-guanosine(34) queuine transglycosylase activity"/>
    <property type="evidence" value="ECO:0007669"/>
    <property type="project" value="UniProtKB-UniRule"/>
</dbReference>
<feature type="active site" description="Nucleophile" evidence="7">
    <location>
        <position position="351"/>
    </location>
</feature>
<dbReference type="InterPro" id="IPR004803">
    <property type="entry name" value="TGT"/>
</dbReference>
<proteinExistence type="inferred from homology"/>
<dbReference type="EMBL" id="CP016364">
    <property type="protein sequence ID" value="APG47453.1"/>
    <property type="molecule type" value="Genomic_DNA"/>
</dbReference>
<organism evidence="9 10">
    <name type="scientific">Phaeobacter porticola</name>
    <dbReference type="NCBI Taxonomy" id="1844006"/>
    <lineage>
        <taxon>Bacteria</taxon>
        <taxon>Pseudomonadati</taxon>
        <taxon>Pseudomonadota</taxon>
        <taxon>Alphaproteobacteria</taxon>
        <taxon>Rhodobacterales</taxon>
        <taxon>Roseobacteraceae</taxon>
        <taxon>Phaeobacter</taxon>
    </lineage>
</organism>
<dbReference type="SUPFAM" id="SSF51713">
    <property type="entry name" value="tRNA-guanine transglycosylase"/>
    <property type="match status" value="1"/>
</dbReference>
<evidence type="ECO:0000256" key="1">
    <source>
        <dbReference type="ARBA" id="ARBA00004691"/>
    </source>
</evidence>
<feature type="binding site" evidence="7">
    <location>
        <position position="394"/>
    </location>
    <ligand>
        <name>Zn(2+)</name>
        <dbReference type="ChEBI" id="CHEBI:29105"/>
    </ligand>
</feature>
<dbReference type="Pfam" id="PF01702">
    <property type="entry name" value="TGT"/>
    <property type="match status" value="1"/>
</dbReference>
<feature type="binding site" evidence="7">
    <location>
        <begin position="177"/>
        <end position="181"/>
    </location>
    <ligand>
        <name>substrate</name>
    </ligand>
</feature>
<feature type="binding site" evidence="7">
    <location>
        <position position="274"/>
    </location>
    <ligand>
        <name>substrate</name>
    </ligand>
</feature>
<dbReference type="STRING" id="1844006.PhaeoP97_02053"/>
<dbReference type="GO" id="GO:0005829">
    <property type="term" value="C:cytosol"/>
    <property type="evidence" value="ECO:0007669"/>
    <property type="project" value="TreeGrafter"/>
</dbReference>
<feature type="region of interest" description="RNA binding" evidence="7">
    <location>
        <begin position="332"/>
        <end position="338"/>
    </location>
</feature>
<dbReference type="FunFam" id="3.20.20.105:FF:000001">
    <property type="entry name" value="Queuine tRNA-ribosyltransferase"/>
    <property type="match status" value="1"/>
</dbReference>
<keyword evidence="4 7" id="KW-0819">tRNA processing</keyword>
<dbReference type="EC" id="2.4.2.29" evidence="7"/>
<evidence type="ECO:0000313" key="10">
    <source>
        <dbReference type="Proteomes" id="UP000183859"/>
    </source>
</evidence>
<dbReference type="PANTHER" id="PTHR46499:SF1">
    <property type="entry name" value="QUEUINE TRNA-RIBOSYLTRANSFERASE"/>
    <property type="match status" value="1"/>
</dbReference>
<dbReference type="InterPro" id="IPR002616">
    <property type="entry name" value="tRNA_ribo_trans-like"/>
</dbReference>
<evidence type="ECO:0000256" key="5">
    <source>
        <dbReference type="ARBA" id="ARBA00022785"/>
    </source>
</evidence>
<feature type="binding site" evidence="7">
    <location>
        <position position="301"/>
    </location>
    <ligand>
        <name>substrate</name>
    </ligand>
</feature>
<feature type="active site" description="Proton acceptor" evidence="7">
    <location>
        <position position="177"/>
    </location>
</feature>
<keyword evidence="7" id="KW-0862">Zinc</keyword>
<reference evidence="10" key="1">
    <citation type="submission" date="2016-07" db="EMBL/GenBank/DDBJ databases">
        <title>Phaeobacter portensis sp. nov., a tropodithietic acid producing bacterium isolated from a German harbor.</title>
        <authorList>
            <person name="Freese H.M."/>
            <person name="Bunk B."/>
            <person name="Breider S."/>
            <person name="Brinkhoff T."/>
        </authorList>
    </citation>
    <scope>NUCLEOTIDE SEQUENCE [LARGE SCALE GENOMIC DNA]</scope>
    <source>
        <strain evidence="10">P97</strain>
    </source>
</reference>
<dbReference type="InterPro" id="IPR050076">
    <property type="entry name" value="ArchSynthase1/Queuine_TRR"/>
</dbReference>
<dbReference type="GO" id="GO:0008616">
    <property type="term" value="P:tRNA queuosine(34) biosynthetic process"/>
    <property type="evidence" value="ECO:0007669"/>
    <property type="project" value="UniProtKB-UniRule"/>
</dbReference>
<dbReference type="KEGG" id="php:PhaeoP97_02053"/>
<dbReference type="GO" id="GO:0046872">
    <property type="term" value="F:metal ion binding"/>
    <property type="evidence" value="ECO:0007669"/>
    <property type="project" value="UniProtKB-KW"/>
</dbReference>
<comment type="subunit">
    <text evidence="7">Homodimer. Within each dimer, one monomer is responsible for RNA recognition and catalysis, while the other monomer binds to the replacement base PreQ1.</text>
</comment>
<evidence type="ECO:0000256" key="3">
    <source>
        <dbReference type="ARBA" id="ARBA00022679"/>
    </source>
</evidence>
<dbReference type="Proteomes" id="UP000183859">
    <property type="component" value="Chromosome"/>
</dbReference>
<evidence type="ECO:0000256" key="7">
    <source>
        <dbReference type="HAMAP-Rule" id="MF_00168"/>
    </source>
</evidence>
<dbReference type="NCBIfam" id="TIGR00430">
    <property type="entry name" value="Q_tRNA_tgt"/>
    <property type="match status" value="1"/>
</dbReference>
<evidence type="ECO:0000256" key="2">
    <source>
        <dbReference type="ARBA" id="ARBA00022676"/>
    </source>
</evidence>
<feature type="binding site" evidence="7">
    <location>
        <position position="420"/>
    </location>
    <ligand>
        <name>Zn(2+)</name>
        <dbReference type="ChEBI" id="CHEBI:29105"/>
    </ligand>
</feature>
<keyword evidence="5 7" id="KW-0671">Queuosine biosynthesis</keyword>
<feature type="binding site" evidence="7">
    <location>
        <position position="391"/>
    </location>
    <ligand>
        <name>Zn(2+)</name>
        <dbReference type="ChEBI" id="CHEBI:29105"/>
    </ligand>
</feature>
<keyword evidence="7" id="KW-0479">Metal-binding</keyword>
<comment type="catalytic activity">
    <reaction evidence="6 7">
        <text>7-aminomethyl-7-carbaguanine + guanosine(34) in tRNA = 7-aminomethyl-7-carbaguanosine(34) in tRNA + guanine</text>
        <dbReference type="Rhea" id="RHEA:24104"/>
        <dbReference type="Rhea" id="RHEA-COMP:10341"/>
        <dbReference type="Rhea" id="RHEA-COMP:10342"/>
        <dbReference type="ChEBI" id="CHEBI:16235"/>
        <dbReference type="ChEBI" id="CHEBI:58703"/>
        <dbReference type="ChEBI" id="CHEBI:74269"/>
        <dbReference type="ChEBI" id="CHEBI:82833"/>
        <dbReference type="EC" id="2.4.2.29"/>
    </reaction>
</comment>
<dbReference type="HAMAP" id="MF_00168">
    <property type="entry name" value="Q_tRNA_Tgt"/>
    <property type="match status" value="1"/>
</dbReference>
<feature type="binding site" evidence="7">
    <location>
        <position position="231"/>
    </location>
    <ligand>
        <name>substrate</name>
    </ligand>
</feature>
<dbReference type="Gene3D" id="3.20.20.105">
    <property type="entry name" value="Queuine tRNA-ribosyltransferase-like"/>
    <property type="match status" value="1"/>
</dbReference>
<comment type="pathway">
    <text evidence="1 7">tRNA modification; tRNA-queuosine biosynthesis.</text>
</comment>
<keyword evidence="2 7" id="KW-0328">Glycosyltransferase</keyword>
<evidence type="ECO:0000259" key="8">
    <source>
        <dbReference type="Pfam" id="PF01702"/>
    </source>
</evidence>
<gene>
    <name evidence="7 9" type="primary">tgt</name>
    <name evidence="9" type="ORF">PhaeoP97_02053</name>
</gene>
<dbReference type="InterPro" id="IPR036511">
    <property type="entry name" value="TGT-like_sf"/>
</dbReference>
<dbReference type="AlphaFoldDB" id="A0A1L3I5S5"/>
<feature type="binding site" evidence="7">
    <location>
        <position position="389"/>
    </location>
    <ligand>
        <name>Zn(2+)</name>
        <dbReference type="ChEBI" id="CHEBI:29105"/>
    </ligand>
</feature>
<comment type="similarity">
    <text evidence="7">Belongs to the queuine tRNA-ribosyltransferase family.</text>
</comment>
<dbReference type="UniPathway" id="UPA00392"/>
<feature type="domain" description="tRNA-guanine(15) transglycosylase-like" evidence="8">
    <location>
        <begin position="99"/>
        <end position="452"/>
    </location>
</feature>
<sequence length="460" mass="50643">MARAVLADKGKRTRRAASLLSESQAQCSGKAHCRLENQPEIGHIRQAVPVGFLIAQSRVQVADDPVGKSPAVAGPRVRQPKEDIMAPKISFDLKATDGKARTGVINTPRGEIRTPAFMPVGTAATVKAMMPESVRATGADILLGNTYHLMLRPTAERIDRLGGLHKFMNWERPILTDSGGFQVMSLAGLRKLTEKGVTFKSHVDGSKHELTPERSMEIQKLLGSDIVMCFDECPALPADRDRIAESMRLSMRWAERSREAFGDRPGHALFGIMQGGLEQDLREESAEALTKIGFEGYAVGGLAVGEGQEAMFDCLDYAPGFLPEDKPRYLMGVGKPDDIVGAVARGIDMMDCVLPSRSGRTGQAFTRYGVVNIKNARHQDDPRPLDETCSCPACSNYSRAYLHHVFRSNEMISGMLLTWHNLHYFQEIMGGMRDAIAAGTFEAWQKDFHDTRAQGDIERL</sequence>